<dbReference type="AlphaFoldDB" id="A0A7W6PXN4"/>
<dbReference type="InterPro" id="IPR036852">
    <property type="entry name" value="Peptidase_S8/S53_dom_sf"/>
</dbReference>
<feature type="domain" description="Peptidase S8/S53" evidence="2">
    <location>
        <begin position="293"/>
        <end position="633"/>
    </location>
</feature>
<dbReference type="InterPro" id="IPR034074">
    <property type="entry name" value="Y4bN_pept_dom"/>
</dbReference>
<protein>
    <recommendedName>
        <fullName evidence="2">Peptidase S8/S53 domain-containing protein</fullName>
    </recommendedName>
</protein>
<dbReference type="GO" id="GO:0006508">
    <property type="term" value="P:proteolysis"/>
    <property type="evidence" value="ECO:0007669"/>
    <property type="project" value="InterPro"/>
</dbReference>
<evidence type="ECO:0000256" key="1">
    <source>
        <dbReference type="SAM" id="MobiDB-lite"/>
    </source>
</evidence>
<reference evidence="3 4" key="1">
    <citation type="submission" date="2020-08" db="EMBL/GenBank/DDBJ databases">
        <title>Genomic Encyclopedia of Type Strains, Phase IV (KMG-IV): sequencing the most valuable type-strain genomes for metagenomic binning, comparative biology and taxonomic classification.</title>
        <authorList>
            <person name="Goeker M."/>
        </authorList>
    </citation>
    <scope>NUCLEOTIDE SEQUENCE [LARGE SCALE GENOMIC DNA]</scope>
    <source>
        <strain evidence="3 4">DSM 19371</strain>
    </source>
</reference>
<evidence type="ECO:0000313" key="3">
    <source>
        <dbReference type="EMBL" id="MBB4150449.1"/>
    </source>
</evidence>
<dbReference type="CDD" id="cd04847">
    <property type="entry name" value="Peptidases_S8_Subtilisin_like_2"/>
    <property type="match status" value="1"/>
</dbReference>
<sequence>MPSDPSKPLLRLTPSQPRQRPAGPQKFPRPPESFPRERQQAAFAPKFDRLAQALARDPGGLELRADPAALAPERLLVFEVRGSVNNFAAAVQRVPGLELIDEEELSSDDDKDPIAYLLVPDARALAELLSLWKRWNADRLQFGETPWRGVFELLRDLRPWGPQDRVQQLDAGFLVEEVEGRGEDELVPLEIELIYRASEDQARTWEDEVRVAVTARGGQIISRARLPDIAYHALLVDLPVHAIREIIDRADGGIAGLEPVMHIRPQSLATTIEIEDATEAGAAAAVGQLRDPILALLDGVPVAAHPLLAAHLVVDDQFDLEPHAPVDQRVHGTAMASLIVHGDRNNSASALPRRVHVVPVMGAGDRFPARRLVVDIIYLAIRAMREGAGATAPGVLIVNLSLGNERRPFQSSLSAWARLLDRLAYRYGILFLVSAGNVRETFGVPAFATGMAFEDADAATRCDGTLTAIGNVMADRRMFSPSEAINAVTVGASNDDWVSAADRRAARTIIDPFPGMRAANPSSALGPGFARSVKPDILMPGGREHLRQIRTDGHVFVRPAASTRPAGLKVAAPRTGGIGIAEAYSGGTSGATALASRTCHRIHDALEVAYPDFTGLPHIQRAVLLKALLVHPARWPDDIAARIKAIIGPVGGHHSHIKDNIRRFLGFGYVDGDDAVACAEDRATFWAVGELARDRVATIRVPVPAVMSGQARPHSLSATLAWFTPVQPGRKSYRSVRLKLLDPAEAGTLSVSPRSLQPDGNQTNRGTIFMRCWDGNKAPVVGPDMFIDLVVQRDPDPGTPIDEAVPFGLAVTIAMPGIVDLYTQVAQRLGIAPRQPV</sequence>
<feature type="region of interest" description="Disordered" evidence="1">
    <location>
        <begin position="1"/>
        <end position="39"/>
    </location>
</feature>
<dbReference type="InterPro" id="IPR000209">
    <property type="entry name" value="Peptidase_S8/S53_dom"/>
</dbReference>
<evidence type="ECO:0000313" key="4">
    <source>
        <dbReference type="Proteomes" id="UP000590524"/>
    </source>
</evidence>
<dbReference type="Gene3D" id="3.40.50.200">
    <property type="entry name" value="Peptidase S8/S53 domain"/>
    <property type="match status" value="1"/>
</dbReference>
<accession>A0A7W6PXN4</accession>
<dbReference type="EMBL" id="JACIEU010000020">
    <property type="protein sequence ID" value="MBB4150449.1"/>
    <property type="molecule type" value="Genomic_DNA"/>
</dbReference>
<dbReference type="SUPFAM" id="SSF52743">
    <property type="entry name" value="Subtilisin-like"/>
    <property type="match status" value="1"/>
</dbReference>
<organism evidence="3 4">
    <name type="scientific">Sphingobium scionense</name>
    <dbReference type="NCBI Taxonomy" id="1404341"/>
    <lineage>
        <taxon>Bacteria</taxon>
        <taxon>Pseudomonadati</taxon>
        <taxon>Pseudomonadota</taxon>
        <taxon>Alphaproteobacteria</taxon>
        <taxon>Sphingomonadales</taxon>
        <taxon>Sphingomonadaceae</taxon>
        <taxon>Sphingobium</taxon>
    </lineage>
</organism>
<evidence type="ECO:0000259" key="2">
    <source>
        <dbReference type="Pfam" id="PF00082"/>
    </source>
</evidence>
<gene>
    <name evidence="3" type="ORF">GGQ90_004253</name>
</gene>
<comment type="caution">
    <text evidence="3">The sequence shown here is derived from an EMBL/GenBank/DDBJ whole genome shotgun (WGS) entry which is preliminary data.</text>
</comment>
<dbReference type="RefSeq" id="WP_188083795.1">
    <property type="nucleotide sequence ID" value="NZ_JACIEU010000020.1"/>
</dbReference>
<dbReference type="Proteomes" id="UP000590524">
    <property type="component" value="Unassembled WGS sequence"/>
</dbReference>
<dbReference type="GO" id="GO:0004252">
    <property type="term" value="F:serine-type endopeptidase activity"/>
    <property type="evidence" value="ECO:0007669"/>
    <property type="project" value="InterPro"/>
</dbReference>
<proteinExistence type="predicted"/>
<keyword evidence="4" id="KW-1185">Reference proteome</keyword>
<dbReference type="Pfam" id="PF00082">
    <property type="entry name" value="Peptidase_S8"/>
    <property type="match status" value="1"/>
</dbReference>
<name>A0A7W6PXN4_9SPHN</name>